<evidence type="ECO:0000256" key="9">
    <source>
        <dbReference type="ARBA" id="ARBA00022984"/>
    </source>
</evidence>
<dbReference type="GO" id="GO:0071555">
    <property type="term" value="P:cell wall organization"/>
    <property type="evidence" value="ECO:0007669"/>
    <property type="project" value="UniProtKB-KW"/>
</dbReference>
<dbReference type="FunFam" id="1.10.3810.10:FF:000001">
    <property type="entry name" value="Penicillin-binding protein 1A"/>
    <property type="match status" value="1"/>
</dbReference>
<dbReference type="PANTHER" id="PTHR32282:SF33">
    <property type="entry name" value="PEPTIDOGLYCAN GLYCOSYLTRANSFERASE"/>
    <property type="match status" value="1"/>
</dbReference>
<accession>A0A3M8D9E6</accession>
<dbReference type="SUPFAM" id="SSF53955">
    <property type="entry name" value="Lysozyme-like"/>
    <property type="match status" value="1"/>
</dbReference>
<dbReference type="Gene3D" id="1.10.3810.10">
    <property type="entry name" value="Biosynthetic peptidoglycan transglycosylase-like"/>
    <property type="match status" value="1"/>
</dbReference>
<keyword evidence="14" id="KW-0812">Transmembrane</keyword>
<evidence type="ECO:0000256" key="10">
    <source>
        <dbReference type="ARBA" id="ARBA00023268"/>
    </source>
</evidence>
<keyword evidence="4" id="KW-0645">Protease</keyword>
<dbReference type="Pfam" id="PF00912">
    <property type="entry name" value="Transgly"/>
    <property type="match status" value="1"/>
</dbReference>
<evidence type="ECO:0000256" key="12">
    <source>
        <dbReference type="ARBA" id="ARBA00034000"/>
    </source>
</evidence>
<keyword evidence="9" id="KW-0573">Peptidoglycan synthesis</keyword>
<comment type="catalytic activity">
    <reaction evidence="12">
        <text>Preferential cleavage: (Ac)2-L-Lys-D-Ala-|-D-Ala. Also transpeptidation of peptidyl-alanyl moieties that are N-acyl substituents of D-alanine.</text>
        <dbReference type="EC" id="3.4.16.4"/>
    </reaction>
</comment>
<reference evidence="16 17" key="1">
    <citation type="submission" date="2018-10" db="EMBL/GenBank/DDBJ databases">
        <title>Phylogenomics of Brevibacillus.</title>
        <authorList>
            <person name="Dunlap C."/>
        </authorList>
    </citation>
    <scope>NUCLEOTIDE SEQUENCE [LARGE SCALE GENOMIC DNA]</scope>
    <source>
        <strain evidence="16 17">JCM 15716</strain>
    </source>
</reference>
<comment type="similarity">
    <text evidence="1">In the C-terminal section; belongs to the transpeptidase family.</text>
</comment>
<dbReference type="EMBL" id="RHHQ01000017">
    <property type="protein sequence ID" value="RNB84578.1"/>
    <property type="molecule type" value="Genomic_DNA"/>
</dbReference>
<feature type="transmembrane region" description="Helical" evidence="14">
    <location>
        <begin position="47"/>
        <end position="71"/>
    </location>
</feature>
<gene>
    <name evidence="16" type="ORF">EDM56_20955</name>
</gene>
<dbReference type="InterPro" id="IPR023346">
    <property type="entry name" value="Lysozyme-like_dom_sf"/>
</dbReference>
<evidence type="ECO:0000259" key="15">
    <source>
        <dbReference type="Pfam" id="PF00912"/>
    </source>
</evidence>
<dbReference type="InterPro" id="IPR050396">
    <property type="entry name" value="Glycosyltr_51/Transpeptidase"/>
</dbReference>
<evidence type="ECO:0000256" key="14">
    <source>
        <dbReference type="SAM" id="Phobius"/>
    </source>
</evidence>
<evidence type="ECO:0000256" key="5">
    <source>
        <dbReference type="ARBA" id="ARBA00022676"/>
    </source>
</evidence>
<dbReference type="AlphaFoldDB" id="A0A3M8D9E6"/>
<protein>
    <submittedName>
        <fullName evidence="16">Penicillin-binding protein</fullName>
    </submittedName>
</protein>
<evidence type="ECO:0000313" key="16">
    <source>
        <dbReference type="EMBL" id="RNB84578.1"/>
    </source>
</evidence>
<keyword evidence="14" id="KW-0472">Membrane</keyword>
<evidence type="ECO:0000256" key="6">
    <source>
        <dbReference type="ARBA" id="ARBA00022679"/>
    </source>
</evidence>
<dbReference type="InterPro" id="IPR036950">
    <property type="entry name" value="PBP_transglycosylase"/>
</dbReference>
<dbReference type="GO" id="GO:0008955">
    <property type="term" value="F:peptidoglycan glycosyltransferase activity"/>
    <property type="evidence" value="ECO:0007669"/>
    <property type="project" value="UniProtKB-EC"/>
</dbReference>
<keyword evidence="11" id="KW-0961">Cell wall biogenesis/degradation</keyword>
<keyword evidence="3" id="KW-0121">Carboxypeptidase</keyword>
<feature type="domain" description="Glycosyl transferase family 51" evidence="15">
    <location>
        <begin position="96"/>
        <end position="267"/>
    </location>
</feature>
<dbReference type="GO" id="GO:0009252">
    <property type="term" value="P:peptidoglycan biosynthetic process"/>
    <property type="evidence" value="ECO:0007669"/>
    <property type="project" value="UniProtKB-KW"/>
</dbReference>
<dbReference type="RefSeq" id="WP_122919861.1">
    <property type="nucleotide sequence ID" value="NZ_RHHQ01000017.1"/>
</dbReference>
<keyword evidence="17" id="KW-1185">Reference proteome</keyword>
<keyword evidence="8" id="KW-0133">Cell shape</keyword>
<evidence type="ECO:0000256" key="8">
    <source>
        <dbReference type="ARBA" id="ARBA00022960"/>
    </source>
</evidence>
<keyword evidence="5" id="KW-0328">Glycosyltransferase</keyword>
<dbReference type="PANTHER" id="PTHR32282">
    <property type="entry name" value="BINDING PROTEIN TRANSPEPTIDASE, PUTATIVE-RELATED"/>
    <property type="match status" value="1"/>
</dbReference>
<evidence type="ECO:0000313" key="17">
    <source>
        <dbReference type="Proteomes" id="UP000271031"/>
    </source>
</evidence>
<comment type="similarity">
    <text evidence="2">In the N-terminal section; belongs to the glycosyltransferase 51 family.</text>
</comment>
<keyword evidence="6" id="KW-0808">Transferase</keyword>
<sequence>MNETGMILERPLLHEKTIDDKTSQVTYMPAAEQATDRRTMARLRWRILLTVLMCLPFFAYIGMVGTGYLLADQQQLVQLEASIQNGWIKGEKGLPDRPAVRIQDLPPYVYQSIIAIEDHRFYQHAGVDPRGLARAVYVDLLEGQKAQGGSTITMQLARNLFLTQDKTFLRKGKEMALALYLDQAYTKQQLLEVYMNQVYYGHGKYGIESAANLYFGKTVKKGVPGKSTITENEAAMLAGLLKSPETYSPLKNEAKAKARGQIVLQRMDSLGYRDLSATGQASEHLLQPAQ</sequence>
<name>A0A3M8D9E6_9BACL</name>
<keyword evidence="7" id="KW-0378">Hydrolase</keyword>
<dbReference type="GO" id="GO:0006508">
    <property type="term" value="P:proteolysis"/>
    <property type="evidence" value="ECO:0007669"/>
    <property type="project" value="UniProtKB-KW"/>
</dbReference>
<keyword evidence="10" id="KW-0511">Multifunctional enzyme</keyword>
<dbReference type="Proteomes" id="UP000271031">
    <property type="component" value="Unassembled WGS sequence"/>
</dbReference>
<dbReference type="GO" id="GO:0008360">
    <property type="term" value="P:regulation of cell shape"/>
    <property type="evidence" value="ECO:0007669"/>
    <property type="project" value="UniProtKB-KW"/>
</dbReference>
<dbReference type="InterPro" id="IPR001264">
    <property type="entry name" value="Glyco_trans_51"/>
</dbReference>
<proteinExistence type="inferred from homology"/>
<evidence type="ECO:0000256" key="2">
    <source>
        <dbReference type="ARBA" id="ARBA00007739"/>
    </source>
</evidence>
<comment type="caution">
    <text evidence="16">The sequence shown here is derived from an EMBL/GenBank/DDBJ whole genome shotgun (WGS) entry which is preliminary data.</text>
</comment>
<dbReference type="GO" id="GO:0009002">
    <property type="term" value="F:serine-type D-Ala-D-Ala carboxypeptidase activity"/>
    <property type="evidence" value="ECO:0007669"/>
    <property type="project" value="UniProtKB-EC"/>
</dbReference>
<keyword evidence="14" id="KW-1133">Transmembrane helix</keyword>
<evidence type="ECO:0000256" key="11">
    <source>
        <dbReference type="ARBA" id="ARBA00023316"/>
    </source>
</evidence>
<organism evidence="16 17">
    <name type="scientific">Brevibacillus fluminis</name>
    <dbReference type="NCBI Taxonomy" id="511487"/>
    <lineage>
        <taxon>Bacteria</taxon>
        <taxon>Bacillati</taxon>
        <taxon>Bacillota</taxon>
        <taxon>Bacilli</taxon>
        <taxon>Bacillales</taxon>
        <taxon>Paenibacillaceae</taxon>
        <taxon>Brevibacillus</taxon>
    </lineage>
</organism>
<evidence type="ECO:0000256" key="7">
    <source>
        <dbReference type="ARBA" id="ARBA00022801"/>
    </source>
</evidence>
<evidence type="ECO:0000256" key="13">
    <source>
        <dbReference type="ARBA" id="ARBA00049902"/>
    </source>
</evidence>
<evidence type="ECO:0000256" key="4">
    <source>
        <dbReference type="ARBA" id="ARBA00022670"/>
    </source>
</evidence>
<comment type="catalytic activity">
    <reaction evidence="13">
        <text>[GlcNAc-(1-&gt;4)-Mur2Ac(oyl-L-Ala-gamma-D-Glu-L-Lys-D-Ala-D-Ala)](n)-di-trans,octa-cis-undecaprenyl diphosphate + beta-D-GlcNAc-(1-&gt;4)-Mur2Ac(oyl-L-Ala-gamma-D-Glu-L-Lys-D-Ala-D-Ala)-di-trans,octa-cis-undecaprenyl diphosphate = [GlcNAc-(1-&gt;4)-Mur2Ac(oyl-L-Ala-gamma-D-Glu-L-Lys-D-Ala-D-Ala)](n+1)-di-trans,octa-cis-undecaprenyl diphosphate + di-trans,octa-cis-undecaprenyl diphosphate + H(+)</text>
        <dbReference type="Rhea" id="RHEA:23708"/>
        <dbReference type="Rhea" id="RHEA-COMP:9602"/>
        <dbReference type="Rhea" id="RHEA-COMP:9603"/>
        <dbReference type="ChEBI" id="CHEBI:15378"/>
        <dbReference type="ChEBI" id="CHEBI:58405"/>
        <dbReference type="ChEBI" id="CHEBI:60033"/>
        <dbReference type="ChEBI" id="CHEBI:78435"/>
        <dbReference type="EC" id="2.4.99.28"/>
    </reaction>
</comment>
<dbReference type="OrthoDB" id="9766909at2"/>
<evidence type="ECO:0000256" key="1">
    <source>
        <dbReference type="ARBA" id="ARBA00007090"/>
    </source>
</evidence>
<evidence type="ECO:0000256" key="3">
    <source>
        <dbReference type="ARBA" id="ARBA00022645"/>
    </source>
</evidence>